<dbReference type="EMBL" id="JADGIZ020000056">
    <property type="protein sequence ID" value="KAL2912841.1"/>
    <property type="molecule type" value="Genomic_DNA"/>
</dbReference>
<feature type="compositionally biased region" description="Low complexity" evidence="2">
    <location>
        <begin position="361"/>
        <end position="373"/>
    </location>
</feature>
<dbReference type="PANTHER" id="PTHR33768">
    <property type="entry name" value="MIP11318P"/>
    <property type="match status" value="1"/>
</dbReference>
<feature type="compositionally biased region" description="Low complexity" evidence="2">
    <location>
        <begin position="155"/>
        <end position="168"/>
    </location>
</feature>
<accession>A0ABR4N073</accession>
<feature type="region of interest" description="Disordered" evidence="2">
    <location>
        <begin position="361"/>
        <end position="477"/>
    </location>
</feature>
<dbReference type="InterPro" id="IPR029488">
    <property type="entry name" value="Hmw/CFAP97"/>
</dbReference>
<evidence type="ECO:0000313" key="4">
    <source>
        <dbReference type="Proteomes" id="UP001527925"/>
    </source>
</evidence>
<evidence type="ECO:0000256" key="1">
    <source>
        <dbReference type="ARBA" id="ARBA00008315"/>
    </source>
</evidence>
<organism evidence="3 4">
    <name type="scientific">Polyrhizophydium stewartii</name>
    <dbReference type="NCBI Taxonomy" id="2732419"/>
    <lineage>
        <taxon>Eukaryota</taxon>
        <taxon>Fungi</taxon>
        <taxon>Fungi incertae sedis</taxon>
        <taxon>Chytridiomycota</taxon>
        <taxon>Chytridiomycota incertae sedis</taxon>
        <taxon>Chytridiomycetes</taxon>
        <taxon>Rhizophydiales</taxon>
        <taxon>Rhizophydiales incertae sedis</taxon>
        <taxon>Polyrhizophydium</taxon>
    </lineage>
</organism>
<dbReference type="PANTHER" id="PTHR33768:SF3">
    <property type="entry name" value="MIP11318P"/>
    <property type="match status" value="1"/>
</dbReference>
<dbReference type="Pfam" id="PF13879">
    <property type="entry name" value="Hmw_CFAP97"/>
    <property type="match status" value="1"/>
</dbReference>
<name>A0ABR4N073_9FUNG</name>
<feature type="compositionally biased region" description="Low complexity" evidence="2">
    <location>
        <begin position="35"/>
        <end position="54"/>
    </location>
</feature>
<evidence type="ECO:0000313" key="3">
    <source>
        <dbReference type="EMBL" id="KAL2912841.1"/>
    </source>
</evidence>
<evidence type="ECO:0000256" key="2">
    <source>
        <dbReference type="SAM" id="MobiDB-lite"/>
    </source>
</evidence>
<feature type="compositionally biased region" description="Acidic residues" evidence="2">
    <location>
        <begin position="411"/>
        <end position="426"/>
    </location>
</feature>
<proteinExistence type="inferred from homology"/>
<protein>
    <submittedName>
        <fullName evidence="3">Uncharacterized protein</fullName>
    </submittedName>
</protein>
<sequence>MADVSVLPAIAPQALHSHSVAGTRPVAGSAAPRLSYTSSAAASAPSATATAAMSKKSVKVMLPSSPRDRRSRHSVGCSGGSGGSGEGSSGGSGSSGEGGSGGGGLAQGIHLPAGSKGHGAGRSAPRSAHAVPRPRPATAFTIPVLPPHDADDDGPAANHAAAAHGPAAHQHHPDHDNNDDDDPFSYRHYNAYHPTCNKLLSKKWEERSRLLHLKKLKDVRPTIDNAPPKVYPHLEMRLKKLKLEEDRLVDIKRKNQILLERIAFQMVKISEVGRKGQLQTPAIRSFYSNEKRRRDNAMIATQNEIFERIENKSPFYNRFEWLADRRRNLGYLKNISQYPKHYCQLIQEFDTNEDLARISRAATRSGATRAQTAMPALRGKPRPMTAGPVRPHTNDHDANASDSHARADANADVDADVGADSDAEGDADSKRAAAKRAATAPATMAAGGLTGQRASSPEPLDDSSQTETHARHAEDHE</sequence>
<feature type="compositionally biased region" description="Gly residues" evidence="2">
    <location>
        <begin position="77"/>
        <end position="106"/>
    </location>
</feature>
<feature type="compositionally biased region" description="Low complexity" evidence="2">
    <location>
        <begin position="435"/>
        <end position="446"/>
    </location>
</feature>
<gene>
    <name evidence="3" type="ORF">HK105_207622</name>
</gene>
<comment type="caution">
    <text evidence="3">The sequence shown here is derived from an EMBL/GenBank/DDBJ whole genome shotgun (WGS) entry which is preliminary data.</text>
</comment>
<dbReference type="InterPro" id="IPR038792">
    <property type="entry name" value="CFAP97D1/2"/>
</dbReference>
<feature type="compositionally biased region" description="Basic and acidic residues" evidence="2">
    <location>
        <begin position="392"/>
        <end position="409"/>
    </location>
</feature>
<dbReference type="Proteomes" id="UP001527925">
    <property type="component" value="Unassembled WGS sequence"/>
</dbReference>
<feature type="region of interest" description="Disordered" evidence="2">
    <location>
        <begin position="14"/>
        <end position="185"/>
    </location>
</feature>
<reference evidence="3 4" key="1">
    <citation type="submission" date="2023-09" db="EMBL/GenBank/DDBJ databases">
        <title>Pangenome analysis of Batrachochytrium dendrobatidis and related Chytrids.</title>
        <authorList>
            <person name="Yacoub M.N."/>
            <person name="Stajich J.E."/>
            <person name="James T.Y."/>
        </authorList>
    </citation>
    <scope>NUCLEOTIDE SEQUENCE [LARGE SCALE GENOMIC DNA]</scope>
    <source>
        <strain evidence="3 4">JEL0888</strain>
    </source>
</reference>
<keyword evidence="4" id="KW-1185">Reference proteome</keyword>
<comment type="similarity">
    <text evidence="1">Belongs to the CFAP97 family.</text>
</comment>
<feature type="compositionally biased region" description="Basic and acidic residues" evidence="2">
    <location>
        <begin position="468"/>
        <end position="477"/>
    </location>
</feature>